<keyword evidence="2" id="KW-1185">Reference proteome</keyword>
<dbReference type="eggNOG" id="COG1618">
    <property type="taxonomic scope" value="Bacteria"/>
</dbReference>
<accession>A0A074TBT1</accession>
<evidence type="ECO:0000313" key="2">
    <source>
        <dbReference type="Proteomes" id="UP000027725"/>
    </source>
</evidence>
<evidence type="ECO:0000313" key="1">
    <source>
        <dbReference type="EMBL" id="KEP69221.1"/>
    </source>
</evidence>
<reference evidence="1 2" key="1">
    <citation type="submission" date="2014-03" db="EMBL/GenBank/DDBJ databases">
        <title>The draft genome sequence of Thioclava dalianensis DLFJ1-1.</title>
        <authorList>
            <person name="Lai Q."/>
            <person name="Shao Z."/>
        </authorList>
    </citation>
    <scope>NUCLEOTIDE SEQUENCE [LARGE SCALE GENOMIC DNA]</scope>
    <source>
        <strain evidence="1 2">DLFJ1-1</strain>
    </source>
</reference>
<dbReference type="Proteomes" id="UP000027725">
    <property type="component" value="Unassembled WGS sequence"/>
</dbReference>
<organism evidence="1 2">
    <name type="scientific">Thioclava dalianensis</name>
    <dbReference type="NCBI Taxonomy" id="1185766"/>
    <lineage>
        <taxon>Bacteria</taxon>
        <taxon>Pseudomonadati</taxon>
        <taxon>Pseudomonadota</taxon>
        <taxon>Alphaproteobacteria</taxon>
        <taxon>Rhodobacterales</taxon>
        <taxon>Paracoccaceae</taxon>
        <taxon>Thioclava</taxon>
    </lineage>
</organism>
<gene>
    <name evidence="1" type="ORF">DL1_04840</name>
</gene>
<name>A0A074TBT1_9RHOB</name>
<dbReference type="EMBL" id="JHEH01000016">
    <property type="protein sequence ID" value="KEP69221.1"/>
    <property type="molecule type" value="Genomic_DNA"/>
</dbReference>
<proteinExistence type="predicted"/>
<dbReference type="OrthoDB" id="5918880at2"/>
<dbReference type="AlphaFoldDB" id="A0A074TBT1"/>
<dbReference type="InterPro" id="IPR018912">
    <property type="entry name" value="DUF2478"/>
</dbReference>
<dbReference type="STRING" id="1185766.SAMN05216224_10116"/>
<protein>
    <submittedName>
        <fullName evidence="1">3-dehydroquinate dehydratase</fullName>
    </submittedName>
</protein>
<sequence length="166" mass="17227">MLGYITCDTRGAADLLLADFADRMLSEGRAVIGMVRADVVSRFEGDMHLRLLPGGEVHAISQRLGRGAGACVLDAGALEAVVARVERDLAAAQPGTVALFNKFGKQEAAGRGCRGLIASALGAGMPVVLSVPRETRAAFAQFSGGEAQEIAPNLNALTAFLTSWGD</sequence>
<comment type="caution">
    <text evidence="1">The sequence shown here is derived from an EMBL/GenBank/DDBJ whole genome shotgun (WGS) entry which is preliminary data.</text>
</comment>
<dbReference type="RefSeq" id="WP_038067055.1">
    <property type="nucleotide sequence ID" value="NZ_FOVB01000001.1"/>
</dbReference>
<dbReference type="Pfam" id="PF10649">
    <property type="entry name" value="DUF2478"/>
    <property type="match status" value="1"/>
</dbReference>